<proteinExistence type="predicted"/>
<comment type="caution">
    <text evidence="2">The sequence shown here is derived from an EMBL/GenBank/DDBJ whole genome shotgun (WGS) entry which is preliminary data.</text>
</comment>
<evidence type="ECO:0000313" key="3">
    <source>
        <dbReference type="Proteomes" id="UP001229244"/>
    </source>
</evidence>
<organism evidence="2 3">
    <name type="scientific">Amorphus orientalis</name>
    <dbReference type="NCBI Taxonomy" id="649198"/>
    <lineage>
        <taxon>Bacteria</taxon>
        <taxon>Pseudomonadati</taxon>
        <taxon>Pseudomonadota</taxon>
        <taxon>Alphaproteobacteria</taxon>
        <taxon>Hyphomicrobiales</taxon>
        <taxon>Amorphaceae</taxon>
        <taxon>Amorphus</taxon>
    </lineage>
</organism>
<accession>A0AAE3VKH0</accession>
<dbReference type="InterPro" id="IPR018490">
    <property type="entry name" value="cNMP-bd_dom_sf"/>
</dbReference>
<dbReference type="SMART" id="SM00100">
    <property type="entry name" value="cNMP"/>
    <property type="match status" value="1"/>
</dbReference>
<dbReference type="InterPro" id="IPR014710">
    <property type="entry name" value="RmlC-like_jellyroll"/>
</dbReference>
<feature type="domain" description="Cyclic nucleotide-binding" evidence="1">
    <location>
        <begin position="15"/>
        <end position="133"/>
    </location>
</feature>
<reference evidence="2" key="1">
    <citation type="submission" date="2023-07" db="EMBL/GenBank/DDBJ databases">
        <title>Genomic Encyclopedia of Type Strains, Phase IV (KMG-IV): sequencing the most valuable type-strain genomes for metagenomic binning, comparative biology and taxonomic classification.</title>
        <authorList>
            <person name="Goeker M."/>
        </authorList>
    </citation>
    <scope>NUCLEOTIDE SEQUENCE</scope>
    <source>
        <strain evidence="2">DSM 21202</strain>
    </source>
</reference>
<dbReference type="InterPro" id="IPR000595">
    <property type="entry name" value="cNMP-bd_dom"/>
</dbReference>
<evidence type="ECO:0000259" key="1">
    <source>
        <dbReference type="PROSITE" id="PS50042"/>
    </source>
</evidence>
<dbReference type="Proteomes" id="UP001229244">
    <property type="component" value="Unassembled WGS sequence"/>
</dbReference>
<dbReference type="RefSeq" id="WP_306883395.1">
    <property type="nucleotide sequence ID" value="NZ_JAUSUL010000001.1"/>
</dbReference>
<evidence type="ECO:0000313" key="2">
    <source>
        <dbReference type="EMBL" id="MDQ0313593.1"/>
    </source>
</evidence>
<name>A0AAE3VKH0_9HYPH</name>
<protein>
    <submittedName>
        <fullName evidence="2">CRP-like cAMP-binding protein</fullName>
    </submittedName>
</protein>
<dbReference type="Pfam" id="PF00027">
    <property type="entry name" value="cNMP_binding"/>
    <property type="match status" value="1"/>
</dbReference>
<gene>
    <name evidence="2" type="ORF">J2S73_000030</name>
</gene>
<dbReference type="EMBL" id="JAUSUL010000001">
    <property type="protein sequence ID" value="MDQ0313593.1"/>
    <property type="molecule type" value="Genomic_DNA"/>
</dbReference>
<dbReference type="PROSITE" id="PS50042">
    <property type="entry name" value="CNMP_BINDING_3"/>
    <property type="match status" value="1"/>
</dbReference>
<dbReference type="CDD" id="cd00038">
    <property type="entry name" value="CAP_ED"/>
    <property type="match status" value="1"/>
</dbReference>
<dbReference type="Gene3D" id="2.60.120.10">
    <property type="entry name" value="Jelly Rolls"/>
    <property type="match status" value="1"/>
</dbReference>
<keyword evidence="3" id="KW-1185">Reference proteome</keyword>
<dbReference type="AlphaFoldDB" id="A0AAE3VKH0"/>
<sequence length="161" mass="17390">MSLSRDIAVMRKTPMLAGLEEEHLRLLAFSSETRHLGPGEVLFEMNSAAPGAGVVASGAIAVTDPGSTRPRRDALGPGGMINGVSLLLENRPSVRAVATAPSEVILLGRAQFRRILIEYPETARDLQERLSRNLMAMTQDLDAVSTRLSEVDRLLNGGRDE</sequence>
<dbReference type="SUPFAM" id="SSF51206">
    <property type="entry name" value="cAMP-binding domain-like"/>
    <property type="match status" value="1"/>
</dbReference>